<dbReference type="PANTHER" id="PTHR31170">
    <property type="entry name" value="BNAC04G53230D PROTEIN"/>
    <property type="match status" value="1"/>
</dbReference>
<organism evidence="2 3">
    <name type="scientific">Acer negundo</name>
    <name type="common">Box elder</name>
    <dbReference type="NCBI Taxonomy" id="4023"/>
    <lineage>
        <taxon>Eukaryota</taxon>
        <taxon>Viridiplantae</taxon>
        <taxon>Streptophyta</taxon>
        <taxon>Embryophyta</taxon>
        <taxon>Tracheophyta</taxon>
        <taxon>Spermatophyta</taxon>
        <taxon>Magnoliopsida</taxon>
        <taxon>eudicotyledons</taxon>
        <taxon>Gunneridae</taxon>
        <taxon>Pentapetalae</taxon>
        <taxon>rosids</taxon>
        <taxon>malvids</taxon>
        <taxon>Sapindales</taxon>
        <taxon>Sapindaceae</taxon>
        <taxon>Hippocastanoideae</taxon>
        <taxon>Acereae</taxon>
        <taxon>Acer</taxon>
    </lineage>
</organism>
<keyword evidence="3" id="KW-1185">Reference proteome</keyword>
<name>A0AAD5IVK1_ACENE</name>
<proteinExistence type="predicted"/>
<evidence type="ECO:0000313" key="3">
    <source>
        <dbReference type="Proteomes" id="UP001064489"/>
    </source>
</evidence>
<gene>
    <name evidence="2" type="ORF">LWI28_019773</name>
</gene>
<dbReference type="PANTHER" id="PTHR31170:SF25">
    <property type="entry name" value="BNAA09G04570D PROTEIN"/>
    <property type="match status" value="1"/>
</dbReference>
<keyword evidence="1" id="KW-0472">Membrane</keyword>
<dbReference type="AlphaFoldDB" id="A0AAD5IVK1"/>
<protein>
    <submittedName>
        <fullName evidence="2">Uncharacterized protein</fullName>
    </submittedName>
</protein>
<keyword evidence="1" id="KW-0812">Transmembrane</keyword>
<dbReference type="Pfam" id="PF03140">
    <property type="entry name" value="DUF247"/>
    <property type="match status" value="1"/>
</dbReference>
<accession>A0AAD5IVK1</accession>
<dbReference type="InterPro" id="IPR004158">
    <property type="entry name" value="DUF247_pln"/>
</dbReference>
<dbReference type="Proteomes" id="UP001064489">
    <property type="component" value="Chromosome 5"/>
</dbReference>
<evidence type="ECO:0000313" key="2">
    <source>
        <dbReference type="EMBL" id="KAI9177832.1"/>
    </source>
</evidence>
<evidence type="ECO:0000256" key="1">
    <source>
        <dbReference type="SAM" id="Phobius"/>
    </source>
</evidence>
<feature type="transmembrane region" description="Helical" evidence="1">
    <location>
        <begin position="216"/>
        <end position="242"/>
    </location>
</feature>
<keyword evidence="1" id="KW-1133">Transmembrane helix</keyword>
<reference evidence="2" key="2">
    <citation type="submission" date="2023-02" db="EMBL/GenBank/DDBJ databases">
        <authorList>
            <person name="Swenson N.G."/>
            <person name="Wegrzyn J.L."/>
            <person name="Mcevoy S.L."/>
        </authorList>
    </citation>
    <scope>NUCLEOTIDE SEQUENCE</scope>
    <source>
        <strain evidence="2">91603</strain>
        <tissue evidence="2">Leaf</tissue>
    </source>
</reference>
<sequence>MPQKYEGYSLSQFTPPSFKDICDDLLIKERDIVSHFSKARHFVDLVRICLLPPKRHGKTKKADSLAAPNVTKLHRSGVKFVLAEKNNLLDITFNKRTLEIPKLTISNMSVHLLRNLQIFEKLHCGTNYMNDYDMLLHRLLSTPKDVEFLTHTGVIENRISDSEGVSTLFRELSKDARAQNSIFYYSSLVKDLQDYCNSPCHEWKAILRQKYLNNPWAYISVIVAGLILILTFIQAVCSIIGVL</sequence>
<dbReference type="EMBL" id="JAJSOW010000102">
    <property type="protein sequence ID" value="KAI9177832.1"/>
    <property type="molecule type" value="Genomic_DNA"/>
</dbReference>
<comment type="caution">
    <text evidence="2">The sequence shown here is derived from an EMBL/GenBank/DDBJ whole genome shotgun (WGS) entry which is preliminary data.</text>
</comment>
<reference evidence="2" key="1">
    <citation type="journal article" date="2022" name="Plant J.">
        <title>Strategies of tolerance reflected in two North American maple genomes.</title>
        <authorList>
            <person name="McEvoy S.L."/>
            <person name="Sezen U.U."/>
            <person name="Trouern-Trend A."/>
            <person name="McMahon S.M."/>
            <person name="Schaberg P.G."/>
            <person name="Yang J."/>
            <person name="Wegrzyn J.L."/>
            <person name="Swenson N.G."/>
        </authorList>
    </citation>
    <scope>NUCLEOTIDE SEQUENCE</scope>
    <source>
        <strain evidence="2">91603</strain>
    </source>
</reference>